<evidence type="ECO:0000313" key="1">
    <source>
        <dbReference type="EMBL" id="NKQ58579.1"/>
    </source>
</evidence>
<dbReference type="Pfam" id="PF09996">
    <property type="entry name" value="DUF2237"/>
    <property type="match status" value="1"/>
</dbReference>
<organism evidence="1 2">
    <name type="scientific">Amycolatopsis acididurans</name>
    <dbReference type="NCBI Taxonomy" id="2724524"/>
    <lineage>
        <taxon>Bacteria</taxon>
        <taxon>Bacillati</taxon>
        <taxon>Actinomycetota</taxon>
        <taxon>Actinomycetes</taxon>
        <taxon>Pseudonocardiales</taxon>
        <taxon>Pseudonocardiaceae</taxon>
        <taxon>Amycolatopsis</taxon>
    </lineage>
</organism>
<dbReference type="InterPro" id="IPR018714">
    <property type="entry name" value="DUF2237"/>
</dbReference>
<dbReference type="PANTHER" id="PTHR37466:SF1">
    <property type="entry name" value="SLR1628 PROTEIN"/>
    <property type="match status" value="1"/>
</dbReference>
<dbReference type="Gene3D" id="3.30.56.110">
    <property type="entry name" value="Protein of unknown function DUF2237"/>
    <property type="match status" value="1"/>
</dbReference>
<dbReference type="EMBL" id="JAAXLS010000060">
    <property type="protein sequence ID" value="NKQ58579.1"/>
    <property type="molecule type" value="Genomic_DNA"/>
</dbReference>
<comment type="caution">
    <text evidence="1">The sequence shown here is derived from an EMBL/GenBank/DDBJ whole genome shotgun (WGS) entry which is preliminary data.</text>
</comment>
<accession>A0ABX1JGR9</accession>
<dbReference type="RefSeq" id="WP_168522548.1">
    <property type="nucleotide sequence ID" value="NZ_JAAXLS010000060.1"/>
</dbReference>
<evidence type="ECO:0000313" key="2">
    <source>
        <dbReference type="Proteomes" id="UP000715441"/>
    </source>
</evidence>
<gene>
    <name evidence="1" type="ORF">HFP15_37615</name>
</gene>
<dbReference type="Proteomes" id="UP000715441">
    <property type="component" value="Unassembled WGS sequence"/>
</dbReference>
<keyword evidence="2" id="KW-1185">Reference proteome</keyword>
<reference evidence="1 2" key="1">
    <citation type="submission" date="2020-04" db="EMBL/GenBank/DDBJ databases">
        <title>Novel species.</title>
        <authorList>
            <person name="Teo W.F.A."/>
            <person name="Lipun K."/>
            <person name="Srisuk N."/>
            <person name="Duangmal K."/>
        </authorList>
    </citation>
    <scope>NUCLEOTIDE SEQUENCE [LARGE SCALE GENOMIC DNA]</scope>
    <source>
        <strain evidence="1 2">K13G38</strain>
    </source>
</reference>
<proteinExistence type="predicted"/>
<protein>
    <submittedName>
        <fullName evidence="1">DUF2237 domain-containing protein</fullName>
    </submittedName>
</protein>
<sequence>MTNDRNVLGGELEPCGTDPVTGFYRDGCCKTGLDDLGNHTVCAVVSKEFLEHSTKAGNDLVTPRTEFGFPGLQPGDRWCLCAARWQEAYEAGVAPPVMLAATHARALEVVDLDALRRHAADVPADPSSLT</sequence>
<name>A0ABX1JGR9_9PSEU</name>
<dbReference type="PANTHER" id="PTHR37466">
    <property type="entry name" value="SLR1628 PROTEIN"/>
    <property type="match status" value="1"/>
</dbReference>